<reference evidence="3" key="2">
    <citation type="submission" date="2015-08" db="UniProtKB">
        <authorList>
            <consortium name="WormBaseParasite"/>
        </authorList>
    </citation>
    <scope>IDENTIFICATION</scope>
</reference>
<accession>A0A0K0FKY5</accession>
<organism evidence="2 3">
    <name type="scientific">Strongyloides venezuelensis</name>
    <name type="common">Threadworm</name>
    <dbReference type="NCBI Taxonomy" id="75913"/>
    <lineage>
        <taxon>Eukaryota</taxon>
        <taxon>Metazoa</taxon>
        <taxon>Ecdysozoa</taxon>
        <taxon>Nematoda</taxon>
        <taxon>Chromadorea</taxon>
        <taxon>Rhabditida</taxon>
        <taxon>Tylenchina</taxon>
        <taxon>Panagrolaimomorpha</taxon>
        <taxon>Strongyloidoidea</taxon>
        <taxon>Strongyloididae</taxon>
        <taxon>Strongyloides</taxon>
    </lineage>
</organism>
<dbReference type="WBParaSite" id="SVE_0969900.1">
    <property type="protein sequence ID" value="SVE_0969900.1"/>
    <property type="gene ID" value="SVE_0969900"/>
</dbReference>
<name>A0A0K0FKY5_STRVS</name>
<keyword evidence="1" id="KW-0732">Signal</keyword>
<feature type="signal peptide" evidence="1">
    <location>
        <begin position="1"/>
        <end position="16"/>
    </location>
</feature>
<evidence type="ECO:0000256" key="1">
    <source>
        <dbReference type="SAM" id="SignalP"/>
    </source>
</evidence>
<protein>
    <submittedName>
        <fullName evidence="3">Uncharacterized protein</fullName>
    </submittedName>
</protein>
<proteinExistence type="predicted"/>
<feature type="chain" id="PRO_5005329814" evidence="1">
    <location>
        <begin position="17"/>
        <end position="105"/>
    </location>
</feature>
<dbReference type="AlphaFoldDB" id="A0A0K0FKY5"/>
<dbReference type="Proteomes" id="UP000035680">
    <property type="component" value="Unassembled WGS sequence"/>
</dbReference>
<reference evidence="2" key="1">
    <citation type="submission" date="2014-07" db="EMBL/GenBank/DDBJ databases">
        <authorList>
            <person name="Martin A.A"/>
            <person name="De Silva N."/>
        </authorList>
    </citation>
    <scope>NUCLEOTIDE SEQUENCE</scope>
</reference>
<evidence type="ECO:0000313" key="2">
    <source>
        <dbReference type="Proteomes" id="UP000035680"/>
    </source>
</evidence>
<sequence>MFFTLLFISLITEEHFLQIEDAIMKMSPYNHEGILLLIDKALEIFRDVNESYLVVVQLYDWRIFISFVMLYGKRSSEILPIECTWLSTLKLFLGTGSSISFNSVK</sequence>
<keyword evidence="2" id="KW-1185">Reference proteome</keyword>
<evidence type="ECO:0000313" key="3">
    <source>
        <dbReference type="WBParaSite" id="SVE_0969900.1"/>
    </source>
</evidence>
<dbReference type="STRING" id="75913.A0A0K0FKY5"/>